<dbReference type="SUPFAM" id="SSF51445">
    <property type="entry name" value="(Trans)glycosidases"/>
    <property type="match status" value="1"/>
</dbReference>
<accession>A0ABY3ARH6</accession>
<evidence type="ECO:0000256" key="3">
    <source>
        <dbReference type="ARBA" id="ARBA00023295"/>
    </source>
</evidence>
<protein>
    <recommendedName>
        <fullName evidence="5">Alpha-amylase</fullName>
        <ecNumber evidence="5">3.2.1.1</ecNumber>
    </recommendedName>
</protein>
<dbReference type="Gene3D" id="3.20.20.80">
    <property type="entry name" value="Glycosidases"/>
    <property type="match status" value="1"/>
</dbReference>
<dbReference type="EMBL" id="SADY01000005">
    <property type="protein sequence ID" value="TQR43688.1"/>
    <property type="molecule type" value="Genomic_DNA"/>
</dbReference>
<evidence type="ECO:0000256" key="5">
    <source>
        <dbReference type="RuleBase" id="RU361134"/>
    </source>
</evidence>
<reference evidence="7 8" key="1">
    <citation type="submission" date="2018-03" db="EMBL/GenBank/DDBJ databases">
        <title>Aerobic endospore-forming bacteria genome sequencing and assembly.</title>
        <authorList>
            <person name="Cavalcante D.A."/>
            <person name="Driks A."/>
            <person name="Putonti C."/>
            <person name="De-Souza M.T."/>
        </authorList>
    </citation>
    <scope>NUCLEOTIDE SEQUENCE [LARGE SCALE GENOMIC DNA]</scope>
    <source>
        <strain evidence="7 8">SDF0028</strain>
    </source>
</reference>
<comment type="similarity">
    <text evidence="1 4">Belongs to the glycosyl hydrolase 13 family.</text>
</comment>
<dbReference type="InterPro" id="IPR006046">
    <property type="entry name" value="Alpha_amylase"/>
</dbReference>
<keyword evidence="2 5" id="KW-0378">Hydrolase</keyword>
<dbReference type="PANTHER" id="PTHR10357:SF179">
    <property type="entry name" value="NEUTRAL AND BASIC AMINO ACID TRANSPORT PROTEIN RBAT"/>
    <property type="match status" value="1"/>
</dbReference>
<evidence type="ECO:0000259" key="6">
    <source>
        <dbReference type="SMART" id="SM00642"/>
    </source>
</evidence>
<keyword evidence="5" id="KW-0119">Carbohydrate metabolism</keyword>
<dbReference type="InterPro" id="IPR017853">
    <property type="entry name" value="GH"/>
</dbReference>
<sequence>MNQSDQLYSLKYIDITCNEENDLMTISSKWMNCLRTAFLVSAISLVFTGCQSQATAPSSDKTVQYNKSTEAALGTVTSKLKLADALTPMGTSNGVYYEIFVRSFYDTNGDGIGDLNGVSAKLDYLQELGVKHLWLMPINPSPSYHGYDVTDYYGINPDYGTMDDFKRLLEEAHKRDIKIVMDFVVNHTSSEHPWFKESMKGKDNPKRDWYMWAEDLKLDPAIRGAWGQQAWHERDGKHYLGVFWEGMPDLHMDNAEVRSEIKKAAQFWLKLGVDGFRLDAAKHVYEDFYNTSQNPDVVQNNQKWWQEFRQAVQEVNPEAYLVGEVWDSPAVIGPFLKDGLHSAFNFDMAKRMISMVQDEKDSDIGSMMSRIYTFYSKQSDGKFVDASFLTNHDQNRVMSELQGNVNHAKMAASVLLTLPGNPFIYYGEEIGMLGLKPDERLREPMKWTADEKSAGMTTWEPSSSNKTVTPIEQQMKDPSSLWNHYKKLIAYRNSDKVLQQGGIQSYKTNISEVAGYYRATKEDARLVLHNLSGKEQQIQLSADTAAVLETLVFSSVDGAALKDGACTLPPYSTIVLAP</sequence>
<keyword evidence="3 5" id="KW-0326">Glycosidase</keyword>
<proteinExistence type="inferred from homology"/>
<evidence type="ECO:0000313" key="8">
    <source>
        <dbReference type="Proteomes" id="UP000316208"/>
    </source>
</evidence>
<gene>
    <name evidence="7" type="ORF">C7Y44_16215</name>
</gene>
<dbReference type="SMART" id="SM00642">
    <property type="entry name" value="Aamy"/>
    <property type="match status" value="1"/>
</dbReference>
<dbReference type="CDD" id="cd11316">
    <property type="entry name" value="AmyAc_bac2_AmyA"/>
    <property type="match status" value="1"/>
</dbReference>
<dbReference type="InterPro" id="IPR006047">
    <property type="entry name" value="GH13_cat_dom"/>
</dbReference>
<dbReference type="Pfam" id="PF23915">
    <property type="entry name" value="SusG_C"/>
    <property type="match status" value="1"/>
</dbReference>
<dbReference type="Gene3D" id="3.90.400.10">
    <property type="entry name" value="Oligo-1,6-glucosidase, Domain 2"/>
    <property type="match status" value="1"/>
</dbReference>
<dbReference type="InterPro" id="IPR056300">
    <property type="entry name" value="SusG-like_C"/>
</dbReference>
<comment type="catalytic activity">
    <reaction evidence="5">
        <text>Endohydrolysis of (1-&gt;4)-alpha-D-glucosidic linkages in polysaccharides containing three or more (1-&gt;4)-alpha-linked D-glucose units.</text>
        <dbReference type="EC" id="3.2.1.1"/>
    </reaction>
</comment>
<dbReference type="InterPro" id="IPR045857">
    <property type="entry name" value="O16G_dom_2"/>
</dbReference>
<dbReference type="EC" id="3.2.1.1" evidence="5"/>
<dbReference type="Proteomes" id="UP000316208">
    <property type="component" value="Unassembled WGS sequence"/>
</dbReference>
<dbReference type="Gene3D" id="2.60.40.1180">
    <property type="entry name" value="Golgi alpha-mannosidase II"/>
    <property type="match status" value="1"/>
</dbReference>
<name>A0ABY3ARH6_PAEPP</name>
<dbReference type="PRINTS" id="PR00110">
    <property type="entry name" value="ALPHAAMYLASE"/>
</dbReference>
<organism evidence="7 8">
    <name type="scientific">Paenibacillus popilliae</name>
    <name type="common">Bacillus popilliae</name>
    <dbReference type="NCBI Taxonomy" id="78057"/>
    <lineage>
        <taxon>Bacteria</taxon>
        <taxon>Bacillati</taxon>
        <taxon>Bacillota</taxon>
        <taxon>Bacilli</taxon>
        <taxon>Bacillales</taxon>
        <taxon>Paenibacillaceae</taxon>
        <taxon>Paenibacillus</taxon>
    </lineage>
</organism>
<comment type="caution">
    <text evidence="7">The sequence shown here is derived from an EMBL/GenBank/DDBJ whole genome shotgun (WGS) entry which is preliminary data.</text>
</comment>
<dbReference type="InterPro" id="IPR013780">
    <property type="entry name" value="Glyco_hydro_b"/>
</dbReference>
<keyword evidence="8" id="KW-1185">Reference proteome</keyword>
<evidence type="ECO:0000256" key="2">
    <source>
        <dbReference type="ARBA" id="ARBA00022801"/>
    </source>
</evidence>
<dbReference type="Pfam" id="PF00128">
    <property type="entry name" value="Alpha-amylase"/>
    <property type="match status" value="1"/>
</dbReference>
<dbReference type="SUPFAM" id="SSF51011">
    <property type="entry name" value="Glycosyl hydrolase domain"/>
    <property type="match status" value="1"/>
</dbReference>
<evidence type="ECO:0000256" key="4">
    <source>
        <dbReference type="RuleBase" id="RU003615"/>
    </source>
</evidence>
<feature type="domain" description="Glycosyl hydrolase family 13 catalytic" evidence="6">
    <location>
        <begin position="98"/>
        <end position="460"/>
    </location>
</feature>
<evidence type="ECO:0000313" key="7">
    <source>
        <dbReference type="EMBL" id="TQR43688.1"/>
    </source>
</evidence>
<evidence type="ECO:0000256" key="1">
    <source>
        <dbReference type="ARBA" id="ARBA00008061"/>
    </source>
</evidence>
<dbReference type="PANTHER" id="PTHR10357">
    <property type="entry name" value="ALPHA-AMYLASE FAMILY MEMBER"/>
    <property type="match status" value="1"/>
</dbReference>